<proteinExistence type="predicted"/>
<dbReference type="OrthoDB" id="6515679at2759"/>
<name>A0A016RSF4_9BILA</name>
<comment type="caution">
    <text evidence="1">The sequence shown here is derived from an EMBL/GenBank/DDBJ whole genome shotgun (WGS) entry which is preliminary data.</text>
</comment>
<sequence>MTTYLQRNNDRCRGHAGFSTARRAGAKRAAKRIAAATRAEHCDKIMSTLSAGKVSPTAIRRRRKVARR</sequence>
<reference evidence="2" key="1">
    <citation type="journal article" date="2015" name="Nat. Genet.">
        <title>The genome and transcriptome of the zoonotic hookworm Ancylostoma ceylanicum identify infection-specific gene families.</title>
        <authorList>
            <person name="Schwarz E.M."/>
            <person name="Hu Y."/>
            <person name="Antoshechkin I."/>
            <person name="Miller M.M."/>
            <person name="Sternberg P.W."/>
            <person name="Aroian R.V."/>
        </authorList>
    </citation>
    <scope>NUCLEOTIDE SEQUENCE</scope>
    <source>
        <strain evidence="2">HY135</strain>
    </source>
</reference>
<dbReference type="AlphaFoldDB" id="A0A016RSF4"/>
<keyword evidence="2" id="KW-1185">Reference proteome</keyword>
<dbReference type="EMBL" id="JARK01001733">
    <property type="protein sequence ID" value="EYB80914.1"/>
    <property type="molecule type" value="Genomic_DNA"/>
</dbReference>
<evidence type="ECO:0000313" key="1">
    <source>
        <dbReference type="EMBL" id="EYB80914.1"/>
    </source>
</evidence>
<dbReference type="Proteomes" id="UP000024635">
    <property type="component" value="Unassembled WGS sequence"/>
</dbReference>
<organism evidence="1 2">
    <name type="scientific">Ancylostoma ceylanicum</name>
    <dbReference type="NCBI Taxonomy" id="53326"/>
    <lineage>
        <taxon>Eukaryota</taxon>
        <taxon>Metazoa</taxon>
        <taxon>Ecdysozoa</taxon>
        <taxon>Nematoda</taxon>
        <taxon>Chromadorea</taxon>
        <taxon>Rhabditida</taxon>
        <taxon>Rhabditina</taxon>
        <taxon>Rhabditomorpha</taxon>
        <taxon>Strongyloidea</taxon>
        <taxon>Ancylostomatidae</taxon>
        <taxon>Ancylostomatinae</taxon>
        <taxon>Ancylostoma</taxon>
    </lineage>
</organism>
<accession>A0A016RSF4</accession>
<gene>
    <name evidence="1" type="primary">Acey_s0397.g703</name>
    <name evidence="1" type="ORF">Y032_0397g703</name>
</gene>
<evidence type="ECO:0000313" key="2">
    <source>
        <dbReference type="Proteomes" id="UP000024635"/>
    </source>
</evidence>
<protein>
    <submittedName>
        <fullName evidence="1">Uncharacterized protein</fullName>
    </submittedName>
</protein>